<dbReference type="InterPro" id="IPR050565">
    <property type="entry name" value="LYPA1-2/EST-like"/>
</dbReference>
<accession>A0A1I6KK49</accession>
<dbReference type="SUPFAM" id="SSF53474">
    <property type="entry name" value="alpha/beta-Hydrolases"/>
    <property type="match status" value="1"/>
</dbReference>
<dbReference type="Gene3D" id="3.40.50.1820">
    <property type="entry name" value="alpha/beta hydrolase"/>
    <property type="match status" value="1"/>
</dbReference>
<feature type="domain" description="Phospholipase/carboxylesterase/thioesterase" evidence="3">
    <location>
        <begin position="17"/>
        <end position="208"/>
    </location>
</feature>
<keyword evidence="5" id="KW-1185">Reference proteome</keyword>
<dbReference type="AlphaFoldDB" id="A0A1I6KK49"/>
<dbReference type="OrthoDB" id="203477at2157"/>
<evidence type="ECO:0000259" key="3">
    <source>
        <dbReference type="Pfam" id="PF02230"/>
    </source>
</evidence>
<sequence length="213" mass="22622">MSDAIHADQPTRTAGAPLDEADAAVVMFHGRGATAQSVLSFGGEFDHDGVAYVAPQAARNTWYPQSFMAPMEQNEPWLSAALDRADQAVADVEEAGVPADRIVLLGFSQGACLASETVARNARRYGGLTVLSGGLIGPEGTPRDYEGSLDETPVFIGCSDQDPHIPLERVHETAEVLDDLGGDVDERIYEGMGHTVNEDELAAVDEIIGDLVN</sequence>
<organism evidence="4 5">
    <name type="scientific">Halomicrobium zhouii</name>
    <dbReference type="NCBI Taxonomy" id="767519"/>
    <lineage>
        <taxon>Archaea</taxon>
        <taxon>Methanobacteriati</taxon>
        <taxon>Methanobacteriota</taxon>
        <taxon>Stenosarchaea group</taxon>
        <taxon>Halobacteria</taxon>
        <taxon>Halobacteriales</taxon>
        <taxon>Haloarculaceae</taxon>
        <taxon>Halomicrobium</taxon>
    </lineage>
</organism>
<evidence type="ECO:0000313" key="4">
    <source>
        <dbReference type="EMBL" id="SFR91632.1"/>
    </source>
</evidence>
<evidence type="ECO:0000313" key="5">
    <source>
        <dbReference type="Proteomes" id="UP000199062"/>
    </source>
</evidence>
<dbReference type="Proteomes" id="UP000199062">
    <property type="component" value="Unassembled WGS sequence"/>
</dbReference>
<protein>
    <submittedName>
        <fullName evidence="4">Phospholipase/carboxylesterase</fullName>
    </submittedName>
</protein>
<name>A0A1I6KK49_9EURY</name>
<evidence type="ECO:0000256" key="1">
    <source>
        <dbReference type="ARBA" id="ARBA00006499"/>
    </source>
</evidence>
<dbReference type="STRING" id="767519.SAMN05216559_0948"/>
<dbReference type="PANTHER" id="PTHR10655">
    <property type="entry name" value="LYSOPHOSPHOLIPASE-RELATED"/>
    <property type="match status" value="1"/>
</dbReference>
<dbReference type="PANTHER" id="PTHR10655:SF17">
    <property type="entry name" value="LYSOPHOSPHOLIPASE-LIKE PROTEIN 1"/>
    <property type="match status" value="1"/>
</dbReference>
<gene>
    <name evidence="4" type="ORF">SAMN05216559_0948</name>
</gene>
<comment type="similarity">
    <text evidence="1">Belongs to the AB hydrolase superfamily. AB hydrolase 2 family.</text>
</comment>
<evidence type="ECO:0000256" key="2">
    <source>
        <dbReference type="ARBA" id="ARBA00022801"/>
    </source>
</evidence>
<dbReference type="GO" id="GO:0016787">
    <property type="term" value="F:hydrolase activity"/>
    <property type="evidence" value="ECO:0007669"/>
    <property type="project" value="UniProtKB-KW"/>
</dbReference>
<dbReference type="EMBL" id="FOZK01000001">
    <property type="protein sequence ID" value="SFR91632.1"/>
    <property type="molecule type" value="Genomic_DNA"/>
</dbReference>
<dbReference type="InterPro" id="IPR003140">
    <property type="entry name" value="PLipase/COase/thioEstase"/>
</dbReference>
<dbReference type="InterPro" id="IPR029058">
    <property type="entry name" value="AB_hydrolase_fold"/>
</dbReference>
<keyword evidence="2" id="KW-0378">Hydrolase</keyword>
<dbReference type="Pfam" id="PF02230">
    <property type="entry name" value="Abhydrolase_2"/>
    <property type="match status" value="1"/>
</dbReference>
<proteinExistence type="inferred from homology"/>
<dbReference type="RefSeq" id="WP_089814352.1">
    <property type="nucleotide sequence ID" value="NZ_FOZK01000001.1"/>
</dbReference>
<reference evidence="4 5" key="1">
    <citation type="submission" date="2016-10" db="EMBL/GenBank/DDBJ databases">
        <authorList>
            <person name="de Groot N.N."/>
        </authorList>
    </citation>
    <scope>NUCLEOTIDE SEQUENCE [LARGE SCALE GENOMIC DNA]</scope>
    <source>
        <strain evidence="4 5">CGMCC 1.10457</strain>
    </source>
</reference>